<dbReference type="Proteomes" id="UP000243975">
    <property type="component" value="Unassembled WGS sequence"/>
</dbReference>
<dbReference type="AlphaFoldDB" id="A0A103YBD2"/>
<name>A0A103YBD2_CYNCS</name>
<proteinExistence type="predicted"/>
<protein>
    <submittedName>
        <fullName evidence="1">Uncharacterized protein</fullName>
    </submittedName>
</protein>
<comment type="caution">
    <text evidence="1">The sequence shown here is derived from an EMBL/GenBank/DDBJ whole genome shotgun (WGS) entry which is preliminary data.</text>
</comment>
<organism evidence="1 2">
    <name type="scientific">Cynara cardunculus var. scolymus</name>
    <name type="common">Globe artichoke</name>
    <name type="synonym">Cynara scolymus</name>
    <dbReference type="NCBI Taxonomy" id="59895"/>
    <lineage>
        <taxon>Eukaryota</taxon>
        <taxon>Viridiplantae</taxon>
        <taxon>Streptophyta</taxon>
        <taxon>Embryophyta</taxon>
        <taxon>Tracheophyta</taxon>
        <taxon>Spermatophyta</taxon>
        <taxon>Magnoliopsida</taxon>
        <taxon>eudicotyledons</taxon>
        <taxon>Gunneridae</taxon>
        <taxon>Pentapetalae</taxon>
        <taxon>asterids</taxon>
        <taxon>campanulids</taxon>
        <taxon>Asterales</taxon>
        <taxon>Asteraceae</taxon>
        <taxon>Carduoideae</taxon>
        <taxon>Cardueae</taxon>
        <taxon>Carduinae</taxon>
        <taxon>Cynara</taxon>
    </lineage>
</organism>
<dbReference type="EMBL" id="LEKV01001856">
    <property type="protein sequence ID" value="KVI05974.1"/>
    <property type="molecule type" value="Genomic_DNA"/>
</dbReference>
<sequence length="94" mass="10788">MLINQALFEKIYLLGFRNQFFDLSEIFNDQLQVNQHISANNKDSNASFQPAIEQASVMTLAASLPPSTKMIKMICIRVIFRSSSIVRKLKYQEC</sequence>
<keyword evidence="2" id="KW-1185">Reference proteome</keyword>
<evidence type="ECO:0000313" key="2">
    <source>
        <dbReference type="Proteomes" id="UP000243975"/>
    </source>
</evidence>
<accession>A0A103YBD2</accession>
<evidence type="ECO:0000313" key="1">
    <source>
        <dbReference type="EMBL" id="KVI05974.1"/>
    </source>
</evidence>
<reference evidence="1 2" key="1">
    <citation type="journal article" date="2016" name="Sci. Rep.">
        <title>The genome sequence of the outbreeding globe artichoke constructed de novo incorporating a phase-aware low-pass sequencing strategy of F1 progeny.</title>
        <authorList>
            <person name="Scaglione D."/>
            <person name="Reyes-Chin-Wo S."/>
            <person name="Acquadro A."/>
            <person name="Froenicke L."/>
            <person name="Portis E."/>
            <person name="Beitel C."/>
            <person name="Tirone M."/>
            <person name="Mauro R."/>
            <person name="Lo Monaco A."/>
            <person name="Mauromicale G."/>
            <person name="Faccioli P."/>
            <person name="Cattivelli L."/>
            <person name="Rieseberg L."/>
            <person name="Michelmore R."/>
            <person name="Lanteri S."/>
        </authorList>
    </citation>
    <scope>NUCLEOTIDE SEQUENCE [LARGE SCALE GENOMIC DNA]</scope>
    <source>
        <strain evidence="1">2C</strain>
    </source>
</reference>
<dbReference type="Gramene" id="KVI05974">
    <property type="protein sequence ID" value="KVI05974"/>
    <property type="gene ID" value="Ccrd_015668"/>
</dbReference>
<gene>
    <name evidence="1" type="ORF">Ccrd_015668</name>
</gene>